<keyword evidence="1 2" id="KW-0732">Signal</keyword>
<gene>
    <name evidence="4" type="ORF">MMH89_02440</name>
</gene>
<evidence type="ECO:0000313" key="4">
    <source>
        <dbReference type="EMBL" id="UTC24085.1"/>
    </source>
</evidence>
<feature type="signal peptide" evidence="2">
    <location>
        <begin position="1"/>
        <end position="20"/>
    </location>
</feature>
<reference evidence="4 5" key="1">
    <citation type="journal article" date="2022" name="Nat. Microbiol.">
        <title>The microbiome of a bacterivorous marine choanoflagellate contains a resource-demanding obligate bacterial associate.</title>
        <authorList>
            <person name="Needham D.M."/>
            <person name="Poirier C."/>
            <person name="Bachy C."/>
            <person name="George E.E."/>
            <person name="Wilken S."/>
            <person name="Yung C.C.M."/>
            <person name="Limardo A.J."/>
            <person name="Morando M."/>
            <person name="Sudek L."/>
            <person name="Malmstrom R.R."/>
            <person name="Keeling P.J."/>
            <person name="Santoro A.E."/>
            <person name="Worden A.Z."/>
        </authorList>
    </citation>
    <scope>NUCLEOTIDE SEQUENCE [LARGE SCALE GENOMIC DNA]</scope>
    <source>
        <strain evidence="4 5">Comchoano-1</strain>
    </source>
</reference>
<evidence type="ECO:0000313" key="5">
    <source>
        <dbReference type="Proteomes" id="UP001055955"/>
    </source>
</evidence>
<evidence type="ECO:0000259" key="3">
    <source>
        <dbReference type="Pfam" id="PF13505"/>
    </source>
</evidence>
<accession>A0ABY5DJU5</accession>
<organism evidence="4 5">
    <name type="scientific">Candidatus Comchoanobacter bicostacola</name>
    <dbReference type="NCBI Taxonomy" id="2919598"/>
    <lineage>
        <taxon>Bacteria</taxon>
        <taxon>Pseudomonadati</taxon>
        <taxon>Pseudomonadota</taxon>
        <taxon>Gammaproteobacteria</taxon>
        <taxon>Candidatus Comchoanobacterales</taxon>
        <taxon>Candidatus Comchoanobacteraceae</taxon>
        <taxon>Candidatus Comchoanobacter</taxon>
    </lineage>
</organism>
<protein>
    <submittedName>
        <fullName evidence="4">Outer membrane beta-barrel protein</fullName>
    </submittedName>
</protein>
<dbReference type="Pfam" id="PF13505">
    <property type="entry name" value="OMP_b-brl"/>
    <property type="match status" value="1"/>
</dbReference>
<name>A0ABY5DJU5_9GAMM</name>
<dbReference type="SUPFAM" id="SSF56925">
    <property type="entry name" value="OMPA-like"/>
    <property type="match status" value="1"/>
</dbReference>
<dbReference type="EMBL" id="CP092900">
    <property type="protein sequence ID" value="UTC24085.1"/>
    <property type="molecule type" value="Genomic_DNA"/>
</dbReference>
<keyword evidence="5" id="KW-1185">Reference proteome</keyword>
<feature type="chain" id="PRO_5046682586" evidence="2">
    <location>
        <begin position="21"/>
        <end position="228"/>
    </location>
</feature>
<evidence type="ECO:0000256" key="2">
    <source>
        <dbReference type="SAM" id="SignalP"/>
    </source>
</evidence>
<dbReference type="RefSeq" id="WP_258567869.1">
    <property type="nucleotide sequence ID" value="NZ_CP092900.1"/>
</dbReference>
<dbReference type="InterPro" id="IPR011250">
    <property type="entry name" value="OMP/PagP_B-barrel"/>
</dbReference>
<sequence length="228" mass="24938">MRYRSLLQIIPLLACHLLLADSFKSGAFLKAGAGQNNAQLERTVLIENNIDVTESLQTALSGFTASVAVGYTYNYSNIWATSVSLSFEPNTIDVTETITLDNSNTNNLSEKTIIELNNTLGAMATIGYAISTDTILSLSAGYSRASLNVHYKETLKAINIDNEQSINGFSFGLSMSTQINEQLILDLSAEIRHYEKYELNGTGNANYTAKLSIEPYVSNISVTATYYI</sequence>
<evidence type="ECO:0000256" key="1">
    <source>
        <dbReference type="ARBA" id="ARBA00022729"/>
    </source>
</evidence>
<dbReference type="Proteomes" id="UP001055955">
    <property type="component" value="Chromosome"/>
</dbReference>
<feature type="domain" description="Outer membrane protein beta-barrel" evidence="3">
    <location>
        <begin position="24"/>
        <end position="203"/>
    </location>
</feature>
<proteinExistence type="predicted"/>
<dbReference type="InterPro" id="IPR027385">
    <property type="entry name" value="Beta-barrel_OMP"/>
</dbReference>